<comment type="caution">
    <text evidence="1">The sequence shown here is derived from an EMBL/GenBank/DDBJ whole genome shotgun (WGS) entry which is preliminary data.</text>
</comment>
<sequence>MMKPLSIFLNGSEVKIDYILDTYTIINKKNTLSYKYIVKIDNQILDLYYNTFTSVWFVK</sequence>
<dbReference type="EMBL" id="JAUSUR010000013">
    <property type="protein sequence ID" value="MDQ0363305.1"/>
    <property type="molecule type" value="Genomic_DNA"/>
</dbReference>
<evidence type="ECO:0000313" key="1">
    <source>
        <dbReference type="EMBL" id="MDQ0363305.1"/>
    </source>
</evidence>
<keyword evidence="2" id="KW-1185">Reference proteome</keyword>
<reference evidence="1 2" key="1">
    <citation type="submission" date="2023-07" db="EMBL/GenBank/DDBJ databases">
        <title>Genomic Encyclopedia of Type Strains, Phase IV (KMG-IV): sequencing the most valuable type-strain genomes for metagenomic binning, comparative biology and taxonomic classification.</title>
        <authorList>
            <person name="Goeker M."/>
        </authorList>
    </citation>
    <scope>NUCLEOTIDE SEQUENCE [LARGE SCALE GENOMIC DNA]</scope>
    <source>
        <strain evidence="1 2">DSM 16784</strain>
    </source>
</reference>
<name>A0ABU0E9X3_9FIRM</name>
<gene>
    <name evidence="1" type="ORF">J2S15_004070</name>
</gene>
<organism evidence="1 2">
    <name type="scientific">Breznakia pachnodae</name>
    <dbReference type="NCBI Taxonomy" id="265178"/>
    <lineage>
        <taxon>Bacteria</taxon>
        <taxon>Bacillati</taxon>
        <taxon>Bacillota</taxon>
        <taxon>Erysipelotrichia</taxon>
        <taxon>Erysipelotrichales</taxon>
        <taxon>Erysipelotrichaceae</taxon>
        <taxon>Breznakia</taxon>
    </lineage>
</organism>
<protein>
    <submittedName>
        <fullName evidence="1">Uncharacterized protein</fullName>
    </submittedName>
</protein>
<dbReference type="Proteomes" id="UP001230220">
    <property type="component" value="Unassembled WGS sequence"/>
</dbReference>
<evidence type="ECO:0000313" key="2">
    <source>
        <dbReference type="Proteomes" id="UP001230220"/>
    </source>
</evidence>
<proteinExistence type="predicted"/>
<accession>A0ABU0E9X3</accession>